<evidence type="ECO:0000313" key="5">
    <source>
        <dbReference type="EnsemblPlants" id="Kaladp1295s0001.1.v1.1"/>
    </source>
</evidence>
<feature type="domain" description="Sulfotransferase" evidence="4">
    <location>
        <begin position="60"/>
        <end position="308"/>
    </location>
</feature>
<dbReference type="Pfam" id="PF00685">
    <property type="entry name" value="Sulfotransfer_1"/>
    <property type="match status" value="1"/>
</dbReference>
<dbReference type="EnsemblPlants" id="Kaladp1295s0001.1.v1.1">
    <property type="protein sequence ID" value="Kaladp1295s0001.1.v1.1"/>
    <property type="gene ID" value="Kaladp1295s0001.v1.1"/>
</dbReference>
<name>A0A7N0VLY1_KALFE</name>
<organism evidence="5 6">
    <name type="scientific">Kalanchoe fedtschenkoi</name>
    <name type="common">Lavender scallops</name>
    <name type="synonym">South American air plant</name>
    <dbReference type="NCBI Taxonomy" id="63787"/>
    <lineage>
        <taxon>Eukaryota</taxon>
        <taxon>Viridiplantae</taxon>
        <taxon>Streptophyta</taxon>
        <taxon>Embryophyta</taxon>
        <taxon>Tracheophyta</taxon>
        <taxon>Spermatophyta</taxon>
        <taxon>Magnoliopsida</taxon>
        <taxon>eudicotyledons</taxon>
        <taxon>Gunneridae</taxon>
        <taxon>Pentapetalae</taxon>
        <taxon>Saxifragales</taxon>
        <taxon>Crassulaceae</taxon>
        <taxon>Kalanchoe</taxon>
    </lineage>
</organism>
<keyword evidence="6" id="KW-1185">Reference proteome</keyword>
<sequence length="314" mass="35692">MAKYIGEGEADSQEIDSLIESLPKIPFLRTFHCYKYDGFWYRENHLRAVLSCKKHFRFQDSDILLTSFPKCGTTWLKSIVYTIINRLRNPIGSEDHPLLTNSPHTLVRGFENDLYANNAIPDLSNMHAPRLFATHASALSLGDEVKNKSGYCFVSLWHFLPKLRAVEAATTVSLDELFDSFCSGVNAYGPFWDHVLEHWKVSLAMPEKVMFLSYEQIIEQPDHYVKKMAEFMGCPFSRVEEDEGVVSGIVKMCSFTHLSQLEANKSGRTKSGADHGAFFRRGEIGDSKNLLSSEMIKRIDQIAQNKFSPYGLTI</sequence>
<dbReference type="Gene3D" id="3.40.50.300">
    <property type="entry name" value="P-loop containing nucleotide triphosphate hydrolases"/>
    <property type="match status" value="1"/>
</dbReference>
<evidence type="ECO:0000256" key="3">
    <source>
        <dbReference type="RuleBase" id="RU361155"/>
    </source>
</evidence>
<evidence type="ECO:0000256" key="1">
    <source>
        <dbReference type="ARBA" id="ARBA00005771"/>
    </source>
</evidence>
<dbReference type="OMA" id="HRSLFNI"/>
<dbReference type="InterPro" id="IPR000863">
    <property type="entry name" value="Sulfotransferase_dom"/>
</dbReference>
<proteinExistence type="inferred from homology"/>
<dbReference type="AlphaFoldDB" id="A0A7N0VLY1"/>
<dbReference type="GO" id="GO:0008146">
    <property type="term" value="F:sulfotransferase activity"/>
    <property type="evidence" value="ECO:0007669"/>
    <property type="project" value="InterPro"/>
</dbReference>
<evidence type="ECO:0000259" key="4">
    <source>
        <dbReference type="Pfam" id="PF00685"/>
    </source>
</evidence>
<dbReference type="InterPro" id="IPR027417">
    <property type="entry name" value="P-loop_NTPase"/>
</dbReference>
<keyword evidence="2 3" id="KW-0808">Transferase</keyword>
<accession>A0A7N0VLY1</accession>
<dbReference type="PANTHER" id="PTHR11783">
    <property type="entry name" value="SULFOTRANSFERASE SULT"/>
    <property type="match status" value="1"/>
</dbReference>
<dbReference type="EC" id="2.8.2.-" evidence="3"/>
<dbReference type="Gramene" id="Kaladp1295s0001.1.v1.1">
    <property type="protein sequence ID" value="Kaladp1295s0001.1.v1.1"/>
    <property type="gene ID" value="Kaladp1295s0001.v1.1"/>
</dbReference>
<evidence type="ECO:0000313" key="6">
    <source>
        <dbReference type="Proteomes" id="UP000594263"/>
    </source>
</evidence>
<protein>
    <recommendedName>
        <fullName evidence="3">Sulfotransferase</fullName>
        <ecNumber evidence="3">2.8.2.-</ecNumber>
    </recommendedName>
</protein>
<dbReference type="SUPFAM" id="SSF52540">
    <property type="entry name" value="P-loop containing nucleoside triphosphate hydrolases"/>
    <property type="match status" value="1"/>
</dbReference>
<comment type="similarity">
    <text evidence="1 3">Belongs to the sulfotransferase 1 family.</text>
</comment>
<dbReference type="Proteomes" id="UP000594263">
    <property type="component" value="Unplaced"/>
</dbReference>
<reference evidence="5" key="1">
    <citation type="submission" date="2021-01" db="UniProtKB">
        <authorList>
            <consortium name="EnsemblPlants"/>
        </authorList>
    </citation>
    <scope>IDENTIFICATION</scope>
</reference>
<evidence type="ECO:0000256" key="2">
    <source>
        <dbReference type="ARBA" id="ARBA00022679"/>
    </source>
</evidence>